<dbReference type="AlphaFoldDB" id="A0A371GLH8"/>
<reference evidence="2" key="1">
    <citation type="submission" date="2018-05" db="EMBL/GenBank/DDBJ databases">
        <title>Draft genome of Mucuna pruriens seed.</title>
        <authorList>
            <person name="Nnadi N.E."/>
            <person name="Vos R."/>
            <person name="Hasami M.H."/>
            <person name="Devisetty U.K."/>
            <person name="Aguiy J.C."/>
        </authorList>
    </citation>
    <scope>NUCLEOTIDE SEQUENCE [LARGE SCALE GENOMIC DNA]</scope>
    <source>
        <strain evidence="2">JCA_2017</strain>
    </source>
</reference>
<name>A0A371GLH8_MUCPR</name>
<organism evidence="2 3">
    <name type="scientific">Mucuna pruriens</name>
    <name type="common">Velvet bean</name>
    <name type="synonym">Dolichos pruriens</name>
    <dbReference type="NCBI Taxonomy" id="157652"/>
    <lineage>
        <taxon>Eukaryota</taxon>
        <taxon>Viridiplantae</taxon>
        <taxon>Streptophyta</taxon>
        <taxon>Embryophyta</taxon>
        <taxon>Tracheophyta</taxon>
        <taxon>Spermatophyta</taxon>
        <taxon>Magnoliopsida</taxon>
        <taxon>eudicotyledons</taxon>
        <taxon>Gunneridae</taxon>
        <taxon>Pentapetalae</taxon>
        <taxon>rosids</taxon>
        <taxon>fabids</taxon>
        <taxon>Fabales</taxon>
        <taxon>Fabaceae</taxon>
        <taxon>Papilionoideae</taxon>
        <taxon>50 kb inversion clade</taxon>
        <taxon>NPAAA clade</taxon>
        <taxon>indigoferoid/millettioid clade</taxon>
        <taxon>Phaseoleae</taxon>
        <taxon>Mucuna</taxon>
    </lineage>
</organism>
<evidence type="ECO:0000313" key="2">
    <source>
        <dbReference type="EMBL" id="RDX91404.1"/>
    </source>
</evidence>
<sequence length="86" mass="9793">MAKKQSKSGINGLPLAYLEERMKCYPFTPPRRICRLGFNRHLSSQPRTSKKSSDSRHSRSPRPVETDSKPKPELNSKPASTLNLRN</sequence>
<evidence type="ECO:0000313" key="3">
    <source>
        <dbReference type="Proteomes" id="UP000257109"/>
    </source>
</evidence>
<dbReference type="EMBL" id="QJKJ01005132">
    <property type="protein sequence ID" value="RDX91404.1"/>
    <property type="molecule type" value="Genomic_DNA"/>
</dbReference>
<accession>A0A371GLH8</accession>
<feature type="compositionally biased region" description="Polar residues" evidence="1">
    <location>
        <begin position="77"/>
        <end position="86"/>
    </location>
</feature>
<proteinExistence type="predicted"/>
<protein>
    <submittedName>
        <fullName evidence="2">Uncharacterized protein</fullName>
    </submittedName>
</protein>
<dbReference type="Proteomes" id="UP000257109">
    <property type="component" value="Unassembled WGS sequence"/>
</dbReference>
<gene>
    <name evidence="2" type="ORF">CR513_26626</name>
</gene>
<comment type="caution">
    <text evidence="2">The sequence shown here is derived from an EMBL/GenBank/DDBJ whole genome shotgun (WGS) entry which is preliminary data.</text>
</comment>
<keyword evidence="3" id="KW-1185">Reference proteome</keyword>
<evidence type="ECO:0000256" key="1">
    <source>
        <dbReference type="SAM" id="MobiDB-lite"/>
    </source>
</evidence>
<feature type="non-terminal residue" evidence="2">
    <location>
        <position position="1"/>
    </location>
</feature>
<feature type="region of interest" description="Disordered" evidence="1">
    <location>
        <begin position="37"/>
        <end position="86"/>
    </location>
</feature>
<feature type="compositionally biased region" description="Basic and acidic residues" evidence="1">
    <location>
        <begin position="51"/>
        <end position="74"/>
    </location>
</feature>